<dbReference type="OrthoDB" id="9813903at2"/>
<dbReference type="InterPro" id="IPR001633">
    <property type="entry name" value="EAL_dom"/>
</dbReference>
<dbReference type="InterPro" id="IPR043128">
    <property type="entry name" value="Rev_trsase/Diguanyl_cyclase"/>
</dbReference>
<dbReference type="Gene3D" id="3.30.70.270">
    <property type="match status" value="1"/>
</dbReference>
<feature type="transmembrane region" description="Helical" evidence="1">
    <location>
        <begin position="119"/>
        <end position="142"/>
    </location>
</feature>
<dbReference type="PROSITE" id="PS50883">
    <property type="entry name" value="EAL"/>
    <property type="match status" value="1"/>
</dbReference>
<dbReference type="AlphaFoldDB" id="A0A246J2V3"/>
<evidence type="ECO:0000256" key="1">
    <source>
        <dbReference type="PROSITE-ProRule" id="PRU00244"/>
    </source>
</evidence>
<feature type="transmembrane region" description="Helical" evidence="1">
    <location>
        <begin position="226"/>
        <end position="246"/>
    </location>
</feature>
<dbReference type="FunFam" id="3.20.20.450:FF:000001">
    <property type="entry name" value="Cyclic di-GMP phosphodiesterase yahA"/>
    <property type="match status" value="1"/>
</dbReference>
<evidence type="ECO:0000313" key="6">
    <source>
        <dbReference type="Proteomes" id="UP000197468"/>
    </source>
</evidence>
<dbReference type="SMART" id="SM00267">
    <property type="entry name" value="GGDEF"/>
    <property type="match status" value="1"/>
</dbReference>
<keyword evidence="1" id="KW-0472">Membrane</keyword>
<dbReference type="Pfam" id="PF03707">
    <property type="entry name" value="MHYT"/>
    <property type="match status" value="4"/>
</dbReference>
<dbReference type="SMART" id="SM00052">
    <property type="entry name" value="EAL"/>
    <property type="match status" value="1"/>
</dbReference>
<dbReference type="Pfam" id="PF00990">
    <property type="entry name" value="GGDEF"/>
    <property type="match status" value="1"/>
</dbReference>
<dbReference type="SUPFAM" id="SSF55073">
    <property type="entry name" value="Nucleotide cyclase"/>
    <property type="match status" value="1"/>
</dbReference>
<sequence>MTTGDLTAATRFLEPTYDPWVVAASFLIAVFVSYVAIELAKRERERGATEGLGWWVGGSFAMGTGVWSMHFVGMLAYSLPIQLGYDKALTLSSWLAAVGVSGVALWIARKARLTACRVIVGSIGMASGICAMHYTGMAALALSPAIVWSRWLIAASALVALGASMAALLIFDWLLRLDRRKVLYQANAALLMGVAITGMHYTGMAAANVPVGAFCVTAGAIAPKGLLLLVVGFTCSVLVLTLLLSLHSKSRQLARSLISVNERLQTQAFHDSLTQLPNRTLFKERLSRAYQRYEKQQARGVSKKFAVLFVDLDNFKPVNDSFGHESGDAILIESARRLTQVARQSDVVARVGGDEFVLLIEDLGNIPDAQALAARLTKSLLEPFEISPGHELRLSASIGIAAYPEHGPLDKLIVNADAAMYSAKRGGGGAYAVFQQYMECDAADQVTLQSDLRLAVERGQLRLHYQPKVEARNGGFIGVEALLRWEHPERGMVPPNLFIPVAERFGLIAGIGDWVIEEACRQMRAWADDGHVVHVAVNVSALQLRQANFVAKTKSALQRHAILPSQLLCEITESAAMEDVQATQSTLEELGKVGLFLSIDDFGTGYSSLGFLRQLPARQLKIDRSFVQDVDSNNDARSLVDAVVRLAHALGLCVVAEGVETVGQQRALVDLGCDELQGYFFSRPMSADRLISWIDDRGAAMTSCADDSSAA</sequence>
<protein>
    <submittedName>
        <fullName evidence="5">Bifunctional diguanylate cyclase/phosphodiesterase</fullName>
    </submittedName>
</protein>
<accession>A0A246J2V3</accession>
<name>A0A246J2V3_9BURK</name>
<evidence type="ECO:0000259" key="2">
    <source>
        <dbReference type="PROSITE" id="PS50883"/>
    </source>
</evidence>
<keyword evidence="1" id="KW-0812">Transmembrane</keyword>
<dbReference type="InterPro" id="IPR000160">
    <property type="entry name" value="GGDEF_dom"/>
</dbReference>
<dbReference type="EMBL" id="NIOF01000010">
    <property type="protein sequence ID" value="OWQ86915.1"/>
    <property type="molecule type" value="Genomic_DNA"/>
</dbReference>
<feature type="transmembrane region" description="Helical" evidence="1">
    <location>
        <begin position="148"/>
        <end position="175"/>
    </location>
</feature>
<dbReference type="Pfam" id="PF00563">
    <property type="entry name" value="EAL"/>
    <property type="match status" value="1"/>
</dbReference>
<feature type="domain" description="MHYT" evidence="4">
    <location>
        <begin position="17"/>
        <end position="210"/>
    </location>
</feature>
<feature type="transmembrane region" description="Helical" evidence="1">
    <location>
        <begin position="20"/>
        <end position="40"/>
    </location>
</feature>
<dbReference type="CDD" id="cd01948">
    <property type="entry name" value="EAL"/>
    <property type="match status" value="1"/>
</dbReference>
<feature type="domain" description="GGDEF" evidence="3">
    <location>
        <begin position="303"/>
        <end position="436"/>
    </location>
</feature>
<comment type="caution">
    <text evidence="5">The sequence shown here is derived from an EMBL/GenBank/DDBJ whole genome shotgun (WGS) entry which is preliminary data.</text>
</comment>
<dbReference type="InterPro" id="IPR035919">
    <property type="entry name" value="EAL_sf"/>
</dbReference>
<feature type="transmembrane region" description="Helical" evidence="1">
    <location>
        <begin position="182"/>
        <end position="201"/>
    </location>
</feature>
<keyword evidence="1" id="KW-1133">Transmembrane helix</keyword>
<dbReference type="Gene3D" id="3.20.20.450">
    <property type="entry name" value="EAL domain"/>
    <property type="match status" value="1"/>
</dbReference>
<dbReference type="PROSITE" id="PS50924">
    <property type="entry name" value="MHYT"/>
    <property type="match status" value="1"/>
</dbReference>
<dbReference type="GO" id="GO:0016020">
    <property type="term" value="C:membrane"/>
    <property type="evidence" value="ECO:0007669"/>
    <property type="project" value="UniProtKB-UniRule"/>
</dbReference>
<dbReference type="PANTHER" id="PTHR44757">
    <property type="entry name" value="DIGUANYLATE CYCLASE DGCP"/>
    <property type="match status" value="1"/>
</dbReference>
<evidence type="ECO:0000259" key="3">
    <source>
        <dbReference type="PROSITE" id="PS50887"/>
    </source>
</evidence>
<dbReference type="InterPro" id="IPR005330">
    <property type="entry name" value="MHYT_dom"/>
</dbReference>
<gene>
    <name evidence="5" type="ORF">CDN99_19615</name>
</gene>
<organism evidence="5 6">
    <name type="scientific">Roseateles aquatilis</name>
    <dbReference type="NCBI Taxonomy" id="431061"/>
    <lineage>
        <taxon>Bacteria</taxon>
        <taxon>Pseudomonadati</taxon>
        <taxon>Pseudomonadota</taxon>
        <taxon>Betaproteobacteria</taxon>
        <taxon>Burkholderiales</taxon>
        <taxon>Sphaerotilaceae</taxon>
        <taxon>Roseateles</taxon>
    </lineage>
</organism>
<dbReference type="SUPFAM" id="SSF141868">
    <property type="entry name" value="EAL domain-like"/>
    <property type="match status" value="1"/>
</dbReference>
<reference evidence="5 6" key="1">
    <citation type="journal article" date="2008" name="Int. J. Syst. Evol. Microbiol.">
        <title>Description of Roseateles aquatilis sp. nov. and Roseateles terrae sp. nov., in the class Betaproteobacteria, and emended description of the genus Roseateles.</title>
        <authorList>
            <person name="Gomila M."/>
            <person name="Bowien B."/>
            <person name="Falsen E."/>
            <person name="Moore E.R."/>
            <person name="Lalucat J."/>
        </authorList>
    </citation>
    <scope>NUCLEOTIDE SEQUENCE [LARGE SCALE GENOMIC DNA]</scope>
    <source>
        <strain evidence="5 6">CCUG 48205</strain>
    </source>
</reference>
<feature type="transmembrane region" description="Helical" evidence="1">
    <location>
        <begin position="88"/>
        <end position="107"/>
    </location>
</feature>
<feature type="domain" description="EAL" evidence="2">
    <location>
        <begin position="445"/>
        <end position="698"/>
    </location>
</feature>
<evidence type="ECO:0000259" key="4">
    <source>
        <dbReference type="PROSITE" id="PS50924"/>
    </source>
</evidence>
<dbReference type="NCBIfam" id="TIGR00254">
    <property type="entry name" value="GGDEF"/>
    <property type="match status" value="1"/>
</dbReference>
<dbReference type="InterPro" id="IPR029787">
    <property type="entry name" value="Nucleotide_cyclase"/>
</dbReference>
<dbReference type="PANTHER" id="PTHR44757:SF2">
    <property type="entry name" value="BIOFILM ARCHITECTURE MAINTENANCE PROTEIN MBAA"/>
    <property type="match status" value="1"/>
</dbReference>
<dbReference type="CDD" id="cd01949">
    <property type="entry name" value="GGDEF"/>
    <property type="match status" value="1"/>
</dbReference>
<dbReference type="Proteomes" id="UP000197468">
    <property type="component" value="Unassembled WGS sequence"/>
</dbReference>
<dbReference type="RefSeq" id="WP_088386583.1">
    <property type="nucleotide sequence ID" value="NZ_NIOF01000010.1"/>
</dbReference>
<feature type="transmembrane region" description="Helical" evidence="1">
    <location>
        <begin position="52"/>
        <end position="76"/>
    </location>
</feature>
<keyword evidence="6" id="KW-1185">Reference proteome</keyword>
<proteinExistence type="predicted"/>
<evidence type="ECO:0000313" key="5">
    <source>
        <dbReference type="EMBL" id="OWQ86915.1"/>
    </source>
</evidence>
<dbReference type="InterPro" id="IPR052155">
    <property type="entry name" value="Biofilm_reg_signaling"/>
</dbReference>
<dbReference type="PROSITE" id="PS50887">
    <property type="entry name" value="GGDEF"/>
    <property type="match status" value="1"/>
</dbReference>